<feature type="region of interest" description="Disordered" evidence="2">
    <location>
        <begin position="378"/>
        <end position="406"/>
    </location>
</feature>
<dbReference type="Gene3D" id="2.130.10.130">
    <property type="entry name" value="Integrin alpha, N-terminal"/>
    <property type="match status" value="4"/>
</dbReference>
<dbReference type="InterPro" id="IPR013517">
    <property type="entry name" value="FG-GAP"/>
</dbReference>
<dbReference type="PANTHER" id="PTHR46580">
    <property type="entry name" value="SENSOR KINASE-RELATED"/>
    <property type="match status" value="1"/>
</dbReference>
<dbReference type="InterPro" id="IPR013783">
    <property type="entry name" value="Ig-like_fold"/>
</dbReference>
<feature type="signal peptide" evidence="3">
    <location>
        <begin position="1"/>
        <end position="20"/>
    </location>
</feature>
<protein>
    <recommendedName>
        <fullName evidence="4">Fibronectin type-III domain-containing protein</fullName>
    </recommendedName>
</protein>
<dbReference type="InterPro" id="IPR032812">
    <property type="entry name" value="SbsA_Ig"/>
</dbReference>
<comment type="caution">
    <text evidence="5">The sequence shown here is derived from an EMBL/GenBank/DDBJ whole genome shotgun (WGS) entry which is preliminary data.</text>
</comment>
<evidence type="ECO:0000313" key="6">
    <source>
        <dbReference type="Proteomes" id="UP000178606"/>
    </source>
</evidence>
<dbReference type="SUPFAM" id="SSF49265">
    <property type="entry name" value="Fibronectin type III"/>
    <property type="match status" value="1"/>
</dbReference>
<feature type="chain" id="PRO_5009523338" description="Fibronectin type-III domain-containing protein" evidence="3">
    <location>
        <begin position="21"/>
        <end position="1423"/>
    </location>
</feature>
<dbReference type="EMBL" id="MFKF01000275">
    <property type="protein sequence ID" value="OGG47087.1"/>
    <property type="molecule type" value="Genomic_DNA"/>
</dbReference>
<organism evidence="5 6">
    <name type="scientific">Handelsmanbacteria sp. (strain RIFCSPLOWO2_12_FULL_64_10)</name>
    <dbReference type="NCBI Taxonomy" id="1817868"/>
    <lineage>
        <taxon>Bacteria</taxon>
        <taxon>Candidatus Handelsmaniibacteriota</taxon>
    </lineage>
</organism>
<evidence type="ECO:0000256" key="2">
    <source>
        <dbReference type="SAM" id="MobiDB-lite"/>
    </source>
</evidence>
<dbReference type="InterPro" id="IPR036116">
    <property type="entry name" value="FN3_sf"/>
</dbReference>
<gene>
    <name evidence="5" type="ORF">A3F84_14015</name>
</gene>
<evidence type="ECO:0000256" key="1">
    <source>
        <dbReference type="ARBA" id="ARBA00022729"/>
    </source>
</evidence>
<dbReference type="Gene3D" id="2.60.40.1220">
    <property type="match status" value="1"/>
</dbReference>
<evidence type="ECO:0000313" key="5">
    <source>
        <dbReference type="EMBL" id="OGG47087.1"/>
    </source>
</evidence>
<name>A0A1F6CDK3_HANXR</name>
<sequence length="1423" mass="151022">MRNLTFIILALLLVASGAFGQAWETAQTLTGVWSASAAFGDYTGDGLPDLVLTGQTGAADGGVRIARAYRNVNGTLTEDRAQALTGVAYGAVAWADYDRDGDLDLALSGLDASNQDVLKLYKNDRGTLREDTDQTEFLPVRYTALAWGDYDDDGDADLAVSGMDALGAPQTVLYRNDNGRFALDAGNSDILVNVAQGALAWGDYDNDGDADLALTGIGTNGVRFARIYKNQPLGALSFDTGTELKPLSGGSITWADYDDDGDADLFTSGWDATWNARFIVYHNRPTGTLREATVNFTRLLGPTAWGDYDNEGHIDALGGGQPSLSDAFAFFLRNAPPGALAEDRSASLPGLRGGALALSDIDADGDLDLLTAGEDEAGRRQTSLLRNGRAPLPNQPPTPPDHLDPPLVTGTKATFTWGQGKDDRTEPDDLTYDLQVGNSLGADRVFSGVAATTLGNVGHRTNKTLTLPLPEGQYTWRVRAVDNAFQRSTWSQEGAFLVQTFVASDQGIHNLTRASAAWGDPDNDGDADLTVAGQDVDGETRTILYENRNGLLTENVRARFVGVRDGDLAWADYDNDGDLDLTVVGEDRFGNAYGRVYRNDRGTFVLDTATATTLPRLTNSRVAWGDYEGDGDLDLAIMGRDPAVGGFTAKLYRNEGKGVLREDTSQKLPEVASGRLTWGDYNNDGVPDLLIAGQLPDGGGLARIYRNDPPGTLKEDAAARLEGVRASSAAWGDYDNDGDLDLALCGFSADRNQRVTLLYENTGGAFRQAFSLTGVQGGALAWGDYDNDGDPDLVVAGNGADGPFVQVYRNNRTSFDPEPYRVLRGVDFSAAAWADVGGDGDLDLTTLGRGSDLSPRSGINDNLTERVLPNRRPDAPRGLTSQTDGGSVTLRWNAGQDLNGTPAAGLTYTLRVGASAGGHEVMSGVAPVGMGNVGEGRVRVLRNLPSNFYTWSVRTLDAGFGASDFAPEERFIIDTIKPVVRSVDVQPKVVGLNQDVTVVVTFFDDFSGLNTDTLPEVSFLPARASAPTTLRPVGFTGATPTFVWTGRATIPTGVSSGAATISVSGAVDRKGNRLDAAPGAGTFQIDADPPRVVTSEPAAGQTAVPRSSPIRVVFNETMDAATLTREAFQVTTGGATVAGTFNYDPNNRTVIFQPGELKSKTTYEVTLFSSVRDSVGNRMPQDFRFTFQTADVLVAQDGGTIRTADGLAALYAPPRALAQDQEITLVPLSAAEARPPASLTFISAYRIGPDAPLSLAKPSTLTLAFRALPAGVRAERLTIFRRDGNSWTRVGGSYDDAAKSISTVVGQLGVFGLLEDPSGGAGAGLTALDCQPRVFSPGGGGFRETTDISFSLAGASPVTIHIYSRGGRLERVLKKDAPLNPGVNVVPWDGKDDDGQFVPSGLYIVVLTAEGKKLNRTVAVMRN</sequence>
<dbReference type="Pfam" id="PF13517">
    <property type="entry name" value="FG-GAP_3"/>
    <property type="match status" value="5"/>
</dbReference>
<dbReference type="InterPro" id="IPR014755">
    <property type="entry name" value="Cu-Rt/internalin_Ig-like"/>
</dbReference>
<evidence type="ECO:0000259" key="4">
    <source>
        <dbReference type="PROSITE" id="PS50853"/>
    </source>
</evidence>
<dbReference type="Pfam" id="PF13205">
    <property type="entry name" value="Big_5"/>
    <property type="match status" value="1"/>
</dbReference>
<feature type="domain" description="Fibronectin type-III" evidence="4">
    <location>
        <begin position="399"/>
        <end position="503"/>
    </location>
</feature>
<dbReference type="Gene3D" id="2.60.40.4070">
    <property type="match status" value="1"/>
</dbReference>
<dbReference type="InterPro" id="IPR003961">
    <property type="entry name" value="FN3_dom"/>
</dbReference>
<dbReference type="InterPro" id="IPR028994">
    <property type="entry name" value="Integrin_alpha_N"/>
</dbReference>
<accession>A0A1F6CDK3</accession>
<proteinExistence type="predicted"/>
<dbReference type="PROSITE" id="PS50853">
    <property type="entry name" value="FN3"/>
    <property type="match status" value="1"/>
</dbReference>
<dbReference type="Proteomes" id="UP000178606">
    <property type="component" value="Unassembled WGS sequence"/>
</dbReference>
<keyword evidence="1 3" id="KW-0732">Signal</keyword>
<feature type="region of interest" description="Disordered" evidence="2">
    <location>
        <begin position="847"/>
        <end position="888"/>
    </location>
</feature>
<dbReference type="Gene3D" id="2.60.40.10">
    <property type="entry name" value="Immunoglobulins"/>
    <property type="match status" value="1"/>
</dbReference>
<evidence type="ECO:0000256" key="3">
    <source>
        <dbReference type="SAM" id="SignalP"/>
    </source>
</evidence>
<reference evidence="5 6" key="1">
    <citation type="journal article" date="2016" name="Nat. Commun.">
        <title>Thousands of microbial genomes shed light on interconnected biogeochemical processes in an aquifer system.</title>
        <authorList>
            <person name="Anantharaman K."/>
            <person name="Brown C.T."/>
            <person name="Hug L.A."/>
            <person name="Sharon I."/>
            <person name="Castelle C.J."/>
            <person name="Probst A.J."/>
            <person name="Thomas B.C."/>
            <person name="Singh A."/>
            <person name="Wilkins M.J."/>
            <person name="Karaoz U."/>
            <person name="Brodie E.L."/>
            <person name="Williams K.H."/>
            <person name="Hubbard S.S."/>
            <person name="Banfield J.F."/>
        </authorList>
    </citation>
    <scope>NUCLEOTIDE SEQUENCE [LARGE SCALE GENOMIC DNA]</scope>
    <source>
        <strain evidence="6">RIFCSPLOWO2_12_FULL_64_10</strain>
    </source>
</reference>
<dbReference type="SUPFAM" id="SSF69318">
    <property type="entry name" value="Integrin alpha N-terminal domain"/>
    <property type="match status" value="3"/>
</dbReference>
<dbReference type="SMART" id="SM00060">
    <property type="entry name" value="FN3"/>
    <property type="match status" value="2"/>
</dbReference>